<reference evidence="3" key="1">
    <citation type="submission" date="2022-11" db="UniProtKB">
        <authorList>
            <consortium name="WormBaseParasite"/>
        </authorList>
    </citation>
    <scope>IDENTIFICATION</scope>
</reference>
<dbReference type="PROSITE" id="PS51390">
    <property type="entry name" value="WAP"/>
    <property type="match status" value="1"/>
</dbReference>
<dbReference type="GO" id="GO:0030414">
    <property type="term" value="F:peptidase inhibitor activity"/>
    <property type="evidence" value="ECO:0007669"/>
    <property type="project" value="InterPro"/>
</dbReference>
<feature type="domain" description="WAP" evidence="1">
    <location>
        <begin position="188"/>
        <end position="239"/>
    </location>
</feature>
<dbReference type="InterPro" id="IPR008197">
    <property type="entry name" value="WAP_dom"/>
</dbReference>
<dbReference type="SUPFAM" id="SSF57256">
    <property type="entry name" value="Elafin-like"/>
    <property type="match status" value="1"/>
</dbReference>
<organism evidence="2 3">
    <name type="scientific">Romanomermis culicivorax</name>
    <name type="common">Nematode worm</name>
    <dbReference type="NCBI Taxonomy" id="13658"/>
    <lineage>
        <taxon>Eukaryota</taxon>
        <taxon>Metazoa</taxon>
        <taxon>Ecdysozoa</taxon>
        <taxon>Nematoda</taxon>
        <taxon>Enoplea</taxon>
        <taxon>Dorylaimia</taxon>
        <taxon>Mermithida</taxon>
        <taxon>Mermithoidea</taxon>
        <taxon>Mermithidae</taxon>
        <taxon>Romanomermis</taxon>
    </lineage>
</organism>
<name>A0A915KVJ8_ROMCU</name>
<evidence type="ECO:0000313" key="3">
    <source>
        <dbReference type="WBParaSite" id="nRc.2.0.1.t41585-RA"/>
    </source>
</evidence>
<evidence type="ECO:0000313" key="2">
    <source>
        <dbReference type="Proteomes" id="UP000887565"/>
    </source>
</evidence>
<accession>A0A915KVJ8</accession>
<dbReference type="Gene3D" id="4.10.75.10">
    <property type="entry name" value="Elafin-like"/>
    <property type="match status" value="1"/>
</dbReference>
<evidence type="ECO:0000259" key="1">
    <source>
        <dbReference type="PROSITE" id="PS51390"/>
    </source>
</evidence>
<dbReference type="GO" id="GO:0005576">
    <property type="term" value="C:extracellular region"/>
    <property type="evidence" value="ECO:0007669"/>
    <property type="project" value="InterPro"/>
</dbReference>
<dbReference type="Proteomes" id="UP000887565">
    <property type="component" value="Unplaced"/>
</dbReference>
<dbReference type="AlphaFoldDB" id="A0A915KVJ8"/>
<sequence>MKSAQFAPLYGAQSINAADQPPGYLYETVPLVGRVVQNGPPLFRGIIAIGDEENDNGSPSNLRDDAKLSVVGDERDKLVDVVGRNLTSDIVNGTTSSADVLPFTESSLVSLKPVVLRVNNPSTLADKAITPVAILAAKDQQPPTSSEEDNDEPEVDRRFVISNCNIVQCNSTSTCKVVDGEAKCLPTEGPKPGFCPVKGNRPKLQDDAKCAKICAGDQDCDDDLKCCQIACGKACHKPRLFNHCASKPCPAGTRCVNEIKSCLDVPCPQYRCELKSKNSGQTDAAVETK</sequence>
<proteinExistence type="predicted"/>
<dbReference type="Pfam" id="PF00095">
    <property type="entry name" value="WAP"/>
    <property type="match status" value="1"/>
</dbReference>
<dbReference type="InterPro" id="IPR036645">
    <property type="entry name" value="Elafin-like_sf"/>
</dbReference>
<dbReference type="SMART" id="SM00217">
    <property type="entry name" value="WAP"/>
    <property type="match status" value="1"/>
</dbReference>
<keyword evidence="2" id="KW-1185">Reference proteome</keyword>
<dbReference type="WBParaSite" id="nRc.2.0.1.t41585-RA">
    <property type="protein sequence ID" value="nRc.2.0.1.t41585-RA"/>
    <property type="gene ID" value="nRc.2.0.1.g41585"/>
</dbReference>
<protein>
    <submittedName>
        <fullName evidence="3">WAP domain-containing protein</fullName>
    </submittedName>
</protein>